<reference evidence="1 2" key="1">
    <citation type="submission" date="2017-01" db="EMBL/GenBank/DDBJ databases">
        <title>Genome Analysis of Deinococcus marmoris KOPRI26562.</title>
        <authorList>
            <person name="Kim J.H."/>
            <person name="Oh H.-M."/>
        </authorList>
    </citation>
    <scope>NUCLEOTIDE SEQUENCE [LARGE SCALE GENOMIC DNA]</scope>
    <source>
        <strain evidence="1 2">KOPRI26562</strain>
    </source>
</reference>
<dbReference type="EMBL" id="MSTI01000114">
    <property type="protein sequence ID" value="OLV17157.1"/>
    <property type="molecule type" value="Genomic_DNA"/>
</dbReference>
<protein>
    <submittedName>
        <fullName evidence="1">Regulatory protein, contains AAA+ NTPase domain and R3H ssDNA-binding domain</fullName>
    </submittedName>
</protein>
<name>A0A1U7NW82_9DEIO</name>
<dbReference type="eggNOG" id="COG3854">
    <property type="taxonomic scope" value="Bacteria"/>
</dbReference>
<dbReference type="SUPFAM" id="SSF52540">
    <property type="entry name" value="P-loop containing nucleoside triphosphate hydrolases"/>
    <property type="match status" value="1"/>
</dbReference>
<comment type="caution">
    <text evidence="1">The sequence shown here is derived from an EMBL/GenBank/DDBJ whole genome shotgun (WGS) entry which is preliminary data.</text>
</comment>
<organism evidence="1 2">
    <name type="scientific">Deinococcus marmoris</name>
    <dbReference type="NCBI Taxonomy" id="249408"/>
    <lineage>
        <taxon>Bacteria</taxon>
        <taxon>Thermotogati</taxon>
        <taxon>Deinococcota</taxon>
        <taxon>Deinococci</taxon>
        <taxon>Deinococcales</taxon>
        <taxon>Deinococcaceae</taxon>
        <taxon>Deinococcus</taxon>
    </lineage>
</organism>
<keyword evidence="2" id="KW-1185">Reference proteome</keyword>
<dbReference type="GO" id="GO:0005524">
    <property type="term" value="F:ATP binding"/>
    <property type="evidence" value="ECO:0007669"/>
    <property type="project" value="UniProtKB-KW"/>
</dbReference>
<dbReference type="AlphaFoldDB" id="A0A1U7NW82"/>
<evidence type="ECO:0000313" key="1">
    <source>
        <dbReference type="EMBL" id="OLV17157.1"/>
    </source>
</evidence>
<dbReference type="GO" id="GO:0003677">
    <property type="term" value="F:DNA binding"/>
    <property type="evidence" value="ECO:0007669"/>
    <property type="project" value="UniProtKB-KW"/>
</dbReference>
<sequence length="345" mass="38550">MLFTPEEVNNRIQQDYAKLLRILPADLRLKLAAVISDTEEVKLRFGRPLKIKHGGQWHQYPELVIGQNHLTDLRSRIDHIRDDNRAGIDGTGHRISRIPSADGKGTDGFNIRVARFYVGVAELLRKCVEINPSMLIMGMAGKGKSTLLRDYIRIAAEKYDANLTVVDTSNEVAGDGRTPHPGIGEADRYFVPVKAEQHKVMLEAIANNSAHYVAIDELQTWLEAETVKDLSVKASFIATTHGDNITEIIKNTALEPLFYPTALFYWGLVVREIGVYDLYDLRQAVEDVSAGREPQPLETINARIEERGPEPELKPVPAVPTAFLTAEEQDPFGVRDAQLSAFDKN</sequence>
<keyword evidence="1" id="KW-0238">DNA-binding</keyword>
<dbReference type="InterPro" id="IPR027417">
    <property type="entry name" value="P-loop_NTPase"/>
</dbReference>
<dbReference type="Gene3D" id="3.40.50.300">
    <property type="entry name" value="P-loop containing nucleotide triphosphate hydrolases"/>
    <property type="match status" value="1"/>
</dbReference>
<gene>
    <name evidence="1" type="ORF">BOO71_0009772</name>
</gene>
<dbReference type="Proteomes" id="UP000186607">
    <property type="component" value="Unassembled WGS sequence"/>
</dbReference>
<evidence type="ECO:0000313" key="2">
    <source>
        <dbReference type="Proteomes" id="UP000186607"/>
    </source>
</evidence>
<dbReference type="PANTHER" id="PTHR20953:SF3">
    <property type="entry name" value="P-LOOP CONTAINING NUCLEOSIDE TRIPHOSPHATE HYDROLASES SUPERFAMILY PROTEIN"/>
    <property type="match status" value="1"/>
</dbReference>
<proteinExistence type="predicted"/>
<dbReference type="STRING" id="249408.BOO71_0009772"/>
<accession>A0A1U7NW82</accession>
<dbReference type="PANTHER" id="PTHR20953">
    <property type="entry name" value="KINASE-RELATED"/>
    <property type="match status" value="1"/>
</dbReference>